<dbReference type="HOGENOM" id="CLU_138695_1_0_1"/>
<dbReference type="Proteomes" id="UP000054279">
    <property type="component" value="Unassembled WGS sequence"/>
</dbReference>
<evidence type="ECO:0000313" key="3">
    <source>
        <dbReference type="EMBL" id="KIJ33089.1"/>
    </source>
</evidence>
<gene>
    <name evidence="2" type="ORF">M422DRAFT_264956</name>
    <name evidence="3" type="ORF">M422DRAFT_52558</name>
</gene>
<keyword evidence="1" id="KW-0732">Signal</keyword>
<name>A0A0C9TS61_SPHS4</name>
<evidence type="ECO:0000313" key="2">
    <source>
        <dbReference type="EMBL" id="KIJ33088.1"/>
    </source>
</evidence>
<evidence type="ECO:0000313" key="4">
    <source>
        <dbReference type="Proteomes" id="UP000054279"/>
    </source>
</evidence>
<protein>
    <recommendedName>
        <fullName evidence="5">Hydrophobin</fullName>
    </recommendedName>
</protein>
<reference evidence="2 4" key="1">
    <citation type="submission" date="2014-06" db="EMBL/GenBank/DDBJ databases">
        <title>Evolutionary Origins and Diversification of the Mycorrhizal Mutualists.</title>
        <authorList>
            <consortium name="DOE Joint Genome Institute"/>
            <consortium name="Mycorrhizal Genomics Consortium"/>
            <person name="Kohler A."/>
            <person name="Kuo A."/>
            <person name="Nagy L.G."/>
            <person name="Floudas D."/>
            <person name="Copeland A."/>
            <person name="Barry K.W."/>
            <person name="Cichocki N."/>
            <person name="Veneault-Fourrey C."/>
            <person name="LaButti K."/>
            <person name="Lindquist E.A."/>
            <person name="Lipzen A."/>
            <person name="Lundell T."/>
            <person name="Morin E."/>
            <person name="Murat C."/>
            <person name="Riley R."/>
            <person name="Ohm R."/>
            <person name="Sun H."/>
            <person name="Tunlid A."/>
            <person name="Henrissat B."/>
            <person name="Grigoriev I.V."/>
            <person name="Hibbett D.S."/>
            <person name="Martin F."/>
        </authorList>
    </citation>
    <scope>NUCLEOTIDE SEQUENCE [LARGE SCALE GENOMIC DNA]</scope>
    <source>
        <strain evidence="2 4">SS14</strain>
    </source>
</reference>
<keyword evidence="4" id="KW-1185">Reference proteome</keyword>
<dbReference type="EMBL" id="KN837217">
    <property type="protein sequence ID" value="KIJ33088.1"/>
    <property type="molecule type" value="Genomic_DNA"/>
</dbReference>
<proteinExistence type="predicted"/>
<organism evidence="2 4">
    <name type="scientific">Sphaerobolus stellatus (strain SS14)</name>
    <dbReference type="NCBI Taxonomy" id="990650"/>
    <lineage>
        <taxon>Eukaryota</taxon>
        <taxon>Fungi</taxon>
        <taxon>Dikarya</taxon>
        <taxon>Basidiomycota</taxon>
        <taxon>Agaricomycotina</taxon>
        <taxon>Agaricomycetes</taxon>
        <taxon>Phallomycetidae</taxon>
        <taxon>Geastrales</taxon>
        <taxon>Sphaerobolaceae</taxon>
        <taxon>Sphaerobolus</taxon>
    </lineage>
</organism>
<feature type="signal peptide" evidence="1">
    <location>
        <begin position="1"/>
        <end position="21"/>
    </location>
</feature>
<dbReference type="EMBL" id="KN837217">
    <property type="protein sequence ID" value="KIJ33089.1"/>
    <property type="molecule type" value="Genomic_DNA"/>
</dbReference>
<accession>A0A0C9TS61</accession>
<dbReference type="AlphaFoldDB" id="A0A0C9TS61"/>
<evidence type="ECO:0000256" key="1">
    <source>
        <dbReference type="SAM" id="SignalP"/>
    </source>
</evidence>
<feature type="chain" id="PRO_5007394741" description="Hydrophobin" evidence="1">
    <location>
        <begin position="22"/>
        <end position="101"/>
    </location>
</feature>
<sequence>MKYTNVLYVLLPLIFASTTVAKDCIQGLNYCGSVLVDVDNAYINQTRQHLYDIRDPNYANISQKLFYCVGETGGIIQFIKDCSASGQTCRNGGSRQSDFCA</sequence>
<evidence type="ECO:0008006" key="5">
    <source>
        <dbReference type="Google" id="ProtNLM"/>
    </source>
</evidence>
<dbReference type="OrthoDB" id="4186099at2759"/>